<evidence type="ECO:0000256" key="2">
    <source>
        <dbReference type="ARBA" id="ARBA00009592"/>
    </source>
</evidence>
<keyword evidence="11" id="KW-0325">Glycoprotein</keyword>
<dbReference type="InterPro" id="IPR003591">
    <property type="entry name" value="Leu-rich_rpt_typical-subtyp"/>
</dbReference>
<reference evidence="14" key="1">
    <citation type="submission" date="2016-02" db="EMBL/GenBank/DDBJ databases">
        <title>WGS assembly of Manihot esculenta.</title>
        <authorList>
            <person name="Bredeson J.V."/>
            <person name="Prochnik S.E."/>
            <person name="Lyons J.B."/>
            <person name="Schmutz J."/>
            <person name="Grimwood J."/>
            <person name="Vrebalov J."/>
            <person name="Bart R.S."/>
            <person name="Amuge T."/>
            <person name="Ferguson M.E."/>
            <person name="Green R."/>
            <person name="Putnam N."/>
            <person name="Stites J."/>
            <person name="Rounsley S."/>
            <person name="Rokhsar D.S."/>
        </authorList>
    </citation>
    <scope>NUCLEOTIDE SEQUENCE [LARGE SCALE GENOMIC DNA]</scope>
    <source>
        <tissue evidence="14">Leaf</tissue>
    </source>
</reference>
<keyword evidence="4" id="KW-0433">Leucine-rich repeat</keyword>
<dbReference type="PANTHER" id="PTHR48061:SF12">
    <property type="entry name" value="DISEASE RESISTANCE LIKE PROTEIN"/>
    <property type="match status" value="1"/>
</dbReference>
<evidence type="ECO:0000256" key="12">
    <source>
        <dbReference type="SAM" id="SignalP"/>
    </source>
</evidence>
<dbReference type="EMBL" id="CM004388">
    <property type="protein sequence ID" value="OAY57990.1"/>
    <property type="molecule type" value="Genomic_DNA"/>
</dbReference>
<dbReference type="InterPro" id="IPR013210">
    <property type="entry name" value="LRR_N_plant-typ"/>
</dbReference>
<keyword evidence="7" id="KW-0677">Repeat</keyword>
<evidence type="ECO:0000256" key="3">
    <source>
        <dbReference type="ARBA" id="ARBA00022475"/>
    </source>
</evidence>
<dbReference type="OMA" id="PYMLANT"/>
<dbReference type="FunFam" id="3.80.10.10:FF:000041">
    <property type="entry name" value="LRR receptor-like serine/threonine-protein kinase ERECTA"/>
    <property type="match status" value="1"/>
</dbReference>
<dbReference type="AlphaFoldDB" id="A0A2C9WDR5"/>
<dbReference type="STRING" id="3983.A0A2C9WDR5"/>
<keyword evidence="6 12" id="KW-0732">Signal</keyword>
<dbReference type="Pfam" id="PF00560">
    <property type="entry name" value="LRR_1"/>
    <property type="match status" value="6"/>
</dbReference>
<organism evidence="14">
    <name type="scientific">Manihot esculenta</name>
    <name type="common">Cassava</name>
    <name type="synonym">Jatropha manihot</name>
    <dbReference type="NCBI Taxonomy" id="3983"/>
    <lineage>
        <taxon>Eukaryota</taxon>
        <taxon>Viridiplantae</taxon>
        <taxon>Streptophyta</taxon>
        <taxon>Embryophyta</taxon>
        <taxon>Tracheophyta</taxon>
        <taxon>Spermatophyta</taxon>
        <taxon>Magnoliopsida</taxon>
        <taxon>eudicotyledons</taxon>
        <taxon>Gunneridae</taxon>
        <taxon>Pentapetalae</taxon>
        <taxon>rosids</taxon>
        <taxon>fabids</taxon>
        <taxon>Malpighiales</taxon>
        <taxon>Euphorbiaceae</taxon>
        <taxon>Crotonoideae</taxon>
        <taxon>Manihoteae</taxon>
        <taxon>Manihot</taxon>
    </lineage>
</organism>
<keyword evidence="8" id="KW-1133">Transmembrane helix</keyword>
<keyword evidence="9" id="KW-0472">Membrane</keyword>
<gene>
    <name evidence="14" type="ORF">MANES_02G140900</name>
</gene>
<comment type="similarity">
    <text evidence="2">Belongs to the RLP family.</text>
</comment>
<comment type="subcellular location">
    <subcellularLocation>
        <location evidence="1">Cell membrane</location>
        <topology evidence="1">Single-pass type I membrane protein</topology>
    </subcellularLocation>
</comment>
<evidence type="ECO:0000313" key="14">
    <source>
        <dbReference type="EMBL" id="OAY57990.1"/>
    </source>
</evidence>
<evidence type="ECO:0000256" key="1">
    <source>
        <dbReference type="ARBA" id="ARBA00004251"/>
    </source>
</evidence>
<dbReference type="SMART" id="SM00369">
    <property type="entry name" value="LRR_TYP"/>
    <property type="match status" value="8"/>
</dbReference>
<keyword evidence="10" id="KW-0675">Receptor</keyword>
<dbReference type="Gene3D" id="3.80.10.10">
    <property type="entry name" value="Ribonuclease Inhibitor"/>
    <property type="match status" value="5"/>
</dbReference>
<evidence type="ECO:0000256" key="8">
    <source>
        <dbReference type="ARBA" id="ARBA00022989"/>
    </source>
</evidence>
<evidence type="ECO:0000256" key="11">
    <source>
        <dbReference type="ARBA" id="ARBA00023180"/>
    </source>
</evidence>
<dbReference type="InterPro" id="IPR046956">
    <property type="entry name" value="RLP23-like"/>
</dbReference>
<protein>
    <recommendedName>
        <fullName evidence="13">Leucine-rich repeat-containing N-terminal plant-type domain-containing protein</fullName>
    </recommendedName>
</protein>
<dbReference type="PANTHER" id="PTHR48061">
    <property type="entry name" value="LEUCINE-RICH REPEAT RECEPTOR PROTEIN KINASE EMS1-LIKE-RELATED"/>
    <property type="match status" value="1"/>
</dbReference>
<evidence type="ECO:0000256" key="7">
    <source>
        <dbReference type="ARBA" id="ARBA00022737"/>
    </source>
</evidence>
<proteinExistence type="inferred from homology"/>
<dbReference type="SUPFAM" id="SSF52058">
    <property type="entry name" value="L domain-like"/>
    <property type="match status" value="1"/>
</dbReference>
<keyword evidence="3" id="KW-1003">Cell membrane</keyword>
<evidence type="ECO:0000256" key="5">
    <source>
        <dbReference type="ARBA" id="ARBA00022692"/>
    </source>
</evidence>
<feature type="signal peptide" evidence="12">
    <location>
        <begin position="1"/>
        <end position="18"/>
    </location>
</feature>
<dbReference type="InterPro" id="IPR001611">
    <property type="entry name" value="Leu-rich_rpt"/>
</dbReference>
<keyword evidence="5" id="KW-0812">Transmembrane</keyword>
<evidence type="ECO:0000259" key="13">
    <source>
        <dbReference type="Pfam" id="PF08263"/>
    </source>
</evidence>
<dbReference type="GO" id="GO:0005886">
    <property type="term" value="C:plasma membrane"/>
    <property type="evidence" value="ECO:0007669"/>
    <property type="project" value="UniProtKB-SubCell"/>
</dbReference>
<evidence type="ECO:0000256" key="10">
    <source>
        <dbReference type="ARBA" id="ARBA00023170"/>
    </source>
</evidence>
<evidence type="ECO:0000256" key="9">
    <source>
        <dbReference type="ARBA" id="ARBA00023136"/>
    </source>
</evidence>
<dbReference type="Pfam" id="PF08263">
    <property type="entry name" value="LRRNT_2"/>
    <property type="match status" value="1"/>
</dbReference>
<dbReference type="InterPro" id="IPR032675">
    <property type="entry name" value="LRR_dom_sf"/>
</dbReference>
<accession>A0A2C9WDR5</accession>
<sequence length="614" mass="67476">MFIIHLILLFSSFDLVVAAAASSIQPLCHDDESSALLQFKESHILDSSVSDDPNAYPKVKSWNVNGGDCCSWEGVECDQASGYVINLDLSSSRLYGSINSTCSLFRVVHLQRLNLADNHFNQSIIPPEVGAFSGLNYLNLSRSSFSGQIPVEILKLSNLESLDLSGNALQLRNPGLGSLAAMLTHLKLLHLGGVNVSSFVPHSLANFSSLKSLDLEDCGLYGEFPAGIFHLPSLQLLSIQSNLFLTGYLPEFNQSSPLELLFVGNTSFSGNLPYSLGSLKSLNQLDASRCQFSGLVPYSLANLTQLTYLSLAFNNLSSWNLSWLGKLTKLSYLDLVETNLYGNIPSSFQNLTQLSAVRVHRNLLTGRFPSWLGNLTQLTQLLLSKNNMHGPLPESISKLTNLKQIELFSNSFNGTLEFDMFLNMKSLLDLQLSRNDLSVVLNRKVNATFPKLKLLGLGSCNLTEFPNFLRGQDQVSLLFLDGNNIHGKIPKWMLNVSKETLVFLQLDNNFLTGFEEPPAILPWVSLKYLSLSCNNLQGPLPIPPASVAYYDFSNNQLTGEISEMICNLTSILFLDLSNNIISGILPQCLGYLGNSLSVLNLRNNSIGGSIPPTY</sequence>
<feature type="chain" id="PRO_5013107345" description="Leucine-rich repeat-containing N-terminal plant-type domain-containing protein" evidence="12">
    <location>
        <begin position="19"/>
        <end position="614"/>
    </location>
</feature>
<name>A0A2C9WDR5_MANES</name>
<feature type="domain" description="Leucine-rich repeat-containing N-terminal plant-type" evidence="13">
    <location>
        <begin position="29"/>
        <end position="78"/>
    </location>
</feature>
<evidence type="ECO:0000256" key="6">
    <source>
        <dbReference type="ARBA" id="ARBA00022729"/>
    </source>
</evidence>
<dbReference type="SUPFAM" id="SSF52047">
    <property type="entry name" value="RNI-like"/>
    <property type="match status" value="1"/>
</dbReference>
<evidence type="ECO:0000256" key="4">
    <source>
        <dbReference type="ARBA" id="ARBA00022614"/>
    </source>
</evidence>